<evidence type="ECO:0000313" key="2">
    <source>
        <dbReference type="Proteomes" id="UP000035704"/>
    </source>
</evidence>
<dbReference type="PATRIC" id="fig|84022.5.peg.3054"/>
<evidence type="ECO:0000313" key="1">
    <source>
        <dbReference type="EMBL" id="AKL95048.1"/>
    </source>
</evidence>
<accession>A0A0D8ICE0</accession>
<sequence length="166" mass="19967">MFIIWSTIFINNAKKMYQLLNEEYMDSIFQLLNVEYLRSLSGYFYENFMLIELNTIVYYESNFFGMLTWIIGSFCLSILYLQRGWHKNTIYENGVLVNGKIIDWNEIVNYKWNNGYKEGLFKNVRYYELMVTLPKSKFWDLDNKVKLKVSYDDKGVVDDILQRLAN</sequence>
<dbReference type="Proteomes" id="UP000035704">
    <property type="component" value="Chromosome"/>
</dbReference>
<name>A0A0D8ICE0_9CLOT</name>
<proteinExistence type="predicted"/>
<keyword evidence="2" id="KW-1185">Reference proteome</keyword>
<gene>
    <name evidence="1" type="ORF">CACET_c15990</name>
</gene>
<protein>
    <submittedName>
        <fullName evidence="1">Uncharacterized protein</fullName>
    </submittedName>
</protein>
<dbReference type="AlphaFoldDB" id="A0A0D8ICE0"/>
<organism evidence="1 2">
    <name type="scientific">Clostridium aceticum</name>
    <dbReference type="NCBI Taxonomy" id="84022"/>
    <lineage>
        <taxon>Bacteria</taxon>
        <taxon>Bacillati</taxon>
        <taxon>Bacillota</taxon>
        <taxon>Clostridia</taxon>
        <taxon>Eubacteriales</taxon>
        <taxon>Clostridiaceae</taxon>
        <taxon>Clostridium</taxon>
    </lineage>
</organism>
<dbReference type="KEGG" id="cace:CACET_c15990"/>
<dbReference type="EMBL" id="CP009687">
    <property type="protein sequence ID" value="AKL95048.1"/>
    <property type="molecule type" value="Genomic_DNA"/>
</dbReference>
<reference evidence="1 2" key="1">
    <citation type="submission" date="2014-10" db="EMBL/GenBank/DDBJ databases">
        <title>Genome sequence of Clostridium aceticum DSM 1496.</title>
        <authorList>
            <person name="Poehlein A."/>
            <person name="Schiel-Bengelsdorf B."/>
            <person name="Gottschalk G."/>
            <person name="Duerre P."/>
            <person name="Daniel R."/>
        </authorList>
    </citation>
    <scope>NUCLEOTIDE SEQUENCE [LARGE SCALE GENOMIC DNA]</scope>
    <source>
        <strain evidence="1 2">DSM 1496</strain>
    </source>
</reference>